<sequence>MFLQSLKLTALAVGLLSSIYTTVNAVPSLEPRQIPANATDVTTIKSPTGVTIRYKEPGKAGVCETTPGVGSYAGYVDLSPTSHTFFWLFEARNNPETAPLTLWLNGGPGSDSLIGLFQELGPCHVTQNLTTVVNENSWSEVSNMLFISQPLGVGFSYSEEEAGSFNPYTGEQENSSYGVTGEWPVINATELSTTDLAAVATWHVLQGFLSALPQLDGKVANKTFNLWTESYGGHYGPAFYNYFYNQNELIASGTANGTQLIFDTLGIGNGIISESIQAPWYPEFAVNNTYGIKAVNDTVYEYMKFACYMIGGCLDQCAECEQVNRSTDVGMQTCFQATDQCRNNVESPYYMYSGRGVYDIRHPYSDPTPPTYFEDYLNLASSQAALGVNLNYTDANDDVAYAFQKTGDFAYPNFLTDLEMILNNSVRVAMYHGDADYICNWFGGQAVSLQLDYTHSAEFRAAGYAPFVVDGTEYGEVRQYGNFSFMRIYEAGHEVPFYQPIAALAMFSRVLGNLDIATGETLVTGSYETNETVNATHTEPYVAIPTVTGSGSSLLSYTAAITGPITSVPPEGDQVVETASATTMDGVYGRFVRRELDPKG</sequence>
<keyword evidence="2 6" id="KW-0121">Carboxypeptidase</keyword>
<protein>
    <recommendedName>
        <fullName evidence="6">Carboxypeptidase</fullName>
        <ecNumber evidence="6">3.4.16.-</ecNumber>
    </recommendedName>
</protein>
<reference evidence="7" key="1">
    <citation type="submission" date="2021-03" db="EMBL/GenBank/DDBJ databases">
        <authorList>
            <person name="Tagirdzhanova G."/>
        </authorList>
    </citation>
    <scope>NUCLEOTIDE SEQUENCE</scope>
</reference>
<feature type="chain" id="PRO_5034904182" description="Carboxypeptidase" evidence="6">
    <location>
        <begin position="26"/>
        <end position="600"/>
    </location>
</feature>
<evidence type="ECO:0000256" key="3">
    <source>
        <dbReference type="ARBA" id="ARBA00022670"/>
    </source>
</evidence>
<dbReference type="GO" id="GO:0004185">
    <property type="term" value="F:serine-type carboxypeptidase activity"/>
    <property type="evidence" value="ECO:0007669"/>
    <property type="project" value="UniProtKB-UniRule"/>
</dbReference>
<dbReference type="InterPro" id="IPR018202">
    <property type="entry name" value="Ser_caboxypep_ser_AS"/>
</dbReference>
<organism evidence="7 8">
    <name type="scientific">Alectoria fallacina</name>
    <dbReference type="NCBI Taxonomy" id="1903189"/>
    <lineage>
        <taxon>Eukaryota</taxon>
        <taxon>Fungi</taxon>
        <taxon>Dikarya</taxon>
        <taxon>Ascomycota</taxon>
        <taxon>Pezizomycotina</taxon>
        <taxon>Lecanoromycetes</taxon>
        <taxon>OSLEUM clade</taxon>
        <taxon>Lecanoromycetidae</taxon>
        <taxon>Lecanorales</taxon>
        <taxon>Lecanorineae</taxon>
        <taxon>Parmeliaceae</taxon>
        <taxon>Alectoria</taxon>
    </lineage>
</organism>
<dbReference type="GO" id="GO:0000324">
    <property type="term" value="C:fungal-type vacuole"/>
    <property type="evidence" value="ECO:0007669"/>
    <property type="project" value="TreeGrafter"/>
</dbReference>
<dbReference type="Gene3D" id="3.40.50.1820">
    <property type="entry name" value="alpha/beta hydrolase"/>
    <property type="match status" value="1"/>
</dbReference>
<dbReference type="PROSITE" id="PS00131">
    <property type="entry name" value="CARBOXYPEPT_SER_SER"/>
    <property type="match status" value="1"/>
</dbReference>
<dbReference type="PRINTS" id="PR00724">
    <property type="entry name" value="CRBOXYPTASEC"/>
</dbReference>
<dbReference type="AlphaFoldDB" id="A0A8H3F2D3"/>
<name>A0A8H3F2D3_9LECA</name>
<dbReference type="OrthoDB" id="443318at2759"/>
<feature type="signal peptide" evidence="6">
    <location>
        <begin position="1"/>
        <end position="25"/>
    </location>
</feature>
<evidence type="ECO:0000256" key="6">
    <source>
        <dbReference type="RuleBase" id="RU361156"/>
    </source>
</evidence>
<keyword evidence="3 6" id="KW-0645">Protease</keyword>
<gene>
    <name evidence="7" type="ORF">ALECFALPRED_010384</name>
</gene>
<dbReference type="SUPFAM" id="SSF53474">
    <property type="entry name" value="alpha/beta-Hydrolases"/>
    <property type="match status" value="1"/>
</dbReference>
<keyword evidence="8" id="KW-1185">Reference proteome</keyword>
<keyword evidence="5" id="KW-0325">Glycoprotein</keyword>
<evidence type="ECO:0000256" key="5">
    <source>
        <dbReference type="ARBA" id="ARBA00023180"/>
    </source>
</evidence>
<comment type="similarity">
    <text evidence="1 6">Belongs to the peptidase S10 family.</text>
</comment>
<comment type="caution">
    <text evidence="7">The sequence shown here is derived from an EMBL/GenBank/DDBJ whole genome shotgun (WGS) entry which is preliminary data.</text>
</comment>
<evidence type="ECO:0000256" key="2">
    <source>
        <dbReference type="ARBA" id="ARBA00022645"/>
    </source>
</evidence>
<accession>A0A8H3F2D3</accession>
<dbReference type="PANTHER" id="PTHR11802">
    <property type="entry name" value="SERINE PROTEASE FAMILY S10 SERINE CARBOXYPEPTIDASE"/>
    <property type="match status" value="1"/>
</dbReference>
<dbReference type="GO" id="GO:0006508">
    <property type="term" value="P:proteolysis"/>
    <property type="evidence" value="ECO:0007669"/>
    <property type="project" value="UniProtKB-KW"/>
</dbReference>
<dbReference type="PANTHER" id="PTHR11802:SF131">
    <property type="entry name" value="CARBOXYPEPTIDASE"/>
    <property type="match status" value="1"/>
</dbReference>
<evidence type="ECO:0000256" key="1">
    <source>
        <dbReference type="ARBA" id="ARBA00009431"/>
    </source>
</evidence>
<dbReference type="EC" id="3.4.16.-" evidence="6"/>
<dbReference type="Pfam" id="PF00450">
    <property type="entry name" value="Peptidase_S10"/>
    <property type="match status" value="1"/>
</dbReference>
<proteinExistence type="inferred from homology"/>
<keyword evidence="6" id="KW-0732">Signal</keyword>
<evidence type="ECO:0000256" key="4">
    <source>
        <dbReference type="ARBA" id="ARBA00022801"/>
    </source>
</evidence>
<dbReference type="InterPro" id="IPR001563">
    <property type="entry name" value="Peptidase_S10"/>
</dbReference>
<evidence type="ECO:0000313" key="7">
    <source>
        <dbReference type="EMBL" id="CAF9915930.1"/>
    </source>
</evidence>
<evidence type="ECO:0000313" key="8">
    <source>
        <dbReference type="Proteomes" id="UP000664203"/>
    </source>
</evidence>
<dbReference type="EMBL" id="CAJPDR010000086">
    <property type="protein sequence ID" value="CAF9915930.1"/>
    <property type="molecule type" value="Genomic_DNA"/>
</dbReference>
<keyword evidence="4 6" id="KW-0378">Hydrolase</keyword>
<dbReference type="Proteomes" id="UP000664203">
    <property type="component" value="Unassembled WGS sequence"/>
</dbReference>
<dbReference type="InterPro" id="IPR029058">
    <property type="entry name" value="AB_hydrolase_fold"/>
</dbReference>